<keyword evidence="4" id="KW-1185">Reference proteome</keyword>
<reference evidence="3 4" key="1">
    <citation type="submission" date="2020-07" db="EMBL/GenBank/DDBJ databases">
        <title>Sequencing the genomes of 1000 actinobacteria strains.</title>
        <authorList>
            <person name="Klenk H.-P."/>
        </authorList>
    </citation>
    <scope>NUCLEOTIDE SEQUENCE [LARGE SCALE GENOMIC DNA]</scope>
    <source>
        <strain evidence="3 4">DSM 45927</strain>
    </source>
</reference>
<comment type="caution">
    <text evidence="3">The sequence shown here is derived from an EMBL/GenBank/DDBJ whole genome shotgun (WGS) entry which is preliminary data.</text>
</comment>
<dbReference type="Gene3D" id="3.90.1200.10">
    <property type="match status" value="1"/>
</dbReference>
<organism evidence="3 4">
    <name type="scientific">Streptomonospora nanhaiensis</name>
    <dbReference type="NCBI Taxonomy" id="1323731"/>
    <lineage>
        <taxon>Bacteria</taxon>
        <taxon>Bacillati</taxon>
        <taxon>Actinomycetota</taxon>
        <taxon>Actinomycetes</taxon>
        <taxon>Streptosporangiales</taxon>
        <taxon>Nocardiopsidaceae</taxon>
        <taxon>Streptomonospora</taxon>
    </lineage>
</organism>
<feature type="domain" description="Aminoglycoside phosphotransferase" evidence="2">
    <location>
        <begin position="29"/>
        <end position="258"/>
    </location>
</feature>
<dbReference type="AlphaFoldDB" id="A0A853BRJ9"/>
<feature type="compositionally biased region" description="Basic residues" evidence="1">
    <location>
        <begin position="492"/>
        <end position="521"/>
    </location>
</feature>
<feature type="compositionally biased region" description="Low complexity" evidence="1">
    <location>
        <begin position="429"/>
        <end position="444"/>
    </location>
</feature>
<name>A0A853BRJ9_9ACTN</name>
<dbReference type="Proteomes" id="UP000575985">
    <property type="component" value="Unassembled WGS sequence"/>
</dbReference>
<proteinExistence type="predicted"/>
<evidence type="ECO:0000313" key="3">
    <source>
        <dbReference type="EMBL" id="NYI97326.1"/>
    </source>
</evidence>
<evidence type="ECO:0000256" key="1">
    <source>
        <dbReference type="SAM" id="MobiDB-lite"/>
    </source>
</evidence>
<dbReference type="EMBL" id="JACCFO010000001">
    <property type="protein sequence ID" value="NYI97326.1"/>
    <property type="molecule type" value="Genomic_DNA"/>
</dbReference>
<dbReference type="InterPro" id="IPR002575">
    <property type="entry name" value="Aminoglycoside_PTrfase"/>
</dbReference>
<accession>A0A853BRJ9</accession>
<gene>
    <name evidence="3" type="ORF">HNR12_003603</name>
</gene>
<dbReference type="InterPro" id="IPR011009">
    <property type="entry name" value="Kinase-like_dom_sf"/>
</dbReference>
<dbReference type="RefSeq" id="WP_338119786.1">
    <property type="nucleotide sequence ID" value="NZ_JACCFO010000001.1"/>
</dbReference>
<dbReference type="SUPFAM" id="SSF56112">
    <property type="entry name" value="Protein kinase-like (PK-like)"/>
    <property type="match status" value="1"/>
</dbReference>
<dbReference type="Pfam" id="PF01636">
    <property type="entry name" value="APH"/>
    <property type="match status" value="1"/>
</dbReference>
<evidence type="ECO:0000259" key="2">
    <source>
        <dbReference type="Pfam" id="PF01636"/>
    </source>
</evidence>
<feature type="region of interest" description="Disordered" evidence="1">
    <location>
        <begin position="408"/>
        <end position="521"/>
    </location>
</feature>
<sequence>MPWNPPAVREIRGQGYANTVEVVPRNAEDRHPDNYQVIRTQRVQDPYDLRVLDEVEVLRLLDHVPFVPRVFSVAYRGWGERVLTHDYLGLVFDEPPPPPEFRANLHHYVFENLDAIARTDWTSPKLRDAYEAALLHQAENIAYLCESVPGSDHIPLPVWSDSPSMEEALTANVIRCARFAERRFGEDGLRRMGLLTAGELERRREQFHTPPAPEGRPTRLVHGDLHLGNLTARSRKVVDPTDPPSYAVGIVDWELAGFMGQRSGLRHERAVVELRWRRQPGKLRGEIPPQSDIRAELLRLTAQSAYTDVLRATEKVAEGASERRLSVEAAVRSVVAFRQLFLGHGDPVETQNAVRAVAFDERASGPRFSPYPPQRLKWLVPATAPEAHAAVAADVPGGVSVLAGVSPTAAKSRDPGFKAAPRAGGGQPGRRPAAAGRRGVAPRRQPVHSPRQEMTRPGGGCRPGGREGTARWCAGRRTVPTPAAPGHGGGAGRRRRGARSWRPRARCSPRRASPTRRWPRW</sequence>
<protein>
    <recommendedName>
        <fullName evidence="2">Aminoglycoside phosphotransferase domain-containing protein</fullName>
    </recommendedName>
</protein>
<evidence type="ECO:0000313" key="4">
    <source>
        <dbReference type="Proteomes" id="UP000575985"/>
    </source>
</evidence>